<name>A0A068S7V6_9FUNG</name>
<proteinExistence type="predicted"/>
<keyword evidence="1" id="KW-0472">Membrane</keyword>
<feature type="transmembrane region" description="Helical" evidence="1">
    <location>
        <begin position="27"/>
        <end position="48"/>
    </location>
</feature>
<evidence type="ECO:0000313" key="2">
    <source>
        <dbReference type="EMBL" id="CDH58035.1"/>
    </source>
</evidence>
<evidence type="ECO:0000256" key="1">
    <source>
        <dbReference type="SAM" id="Phobius"/>
    </source>
</evidence>
<accession>A0A068S7V6</accession>
<evidence type="ECO:0000313" key="3">
    <source>
        <dbReference type="Proteomes" id="UP000027586"/>
    </source>
</evidence>
<keyword evidence="3" id="KW-1185">Reference proteome</keyword>
<reference evidence="2" key="1">
    <citation type="submission" date="2013-08" db="EMBL/GenBank/DDBJ databases">
        <title>Gene expansion shapes genome architecture in the human pathogen Lichtheimia corymbifera: an evolutionary genomics analysis in the ancient terrestrial Mucorales (Mucoromycotina).</title>
        <authorList>
            <person name="Schwartze V.U."/>
            <person name="Winter S."/>
            <person name="Shelest E."/>
            <person name="Marcet-Houben M."/>
            <person name="Horn F."/>
            <person name="Wehner S."/>
            <person name="Hoffmann K."/>
            <person name="Riege K."/>
            <person name="Sammeth M."/>
            <person name="Nowrousian M."/>
            <person name="Valiante V."/>
            <person name="Linde J."/>
            <person name="Jacobsen I.D."/>
            <person name="Marz M."/>
            <person name="Brakhage A.A."/>
            <person name="Gabaldon T."/>
            <person name="Bocker S."/>
            <person name="Voigt K."/>
        </authorList>
    </citation>
    <scope>NUCLEOTIDE SEQUENCE [LARGE SCALE GENOMIC DNA]</scope>
    <source>
        <strain evidence="2">FSU 9682</strain>
    </source>
</reference>
<sequence>MDNNSHAQCTFKQGCWRHYHHTSLSSIAYIIESSIAWYSLFYLLWYVYSNYLHFTYCLNRSHYSKASPNVDGKIYLIALDVKVCVIEVSGPQLHAFALGVKDDVPLPDKQEPRGCKEHHFYIYSLSMPFWGVMPLHHPYAGAVMAEHLRLCTMFIYEGAIDFSFWNGHSHNINALFRGIRPHHVICDSRWMKDIATLFTARPTNLSISSPSFPANILSLFVITEIPTPHKQECCRPHIFSFHCLTIGFNGNWNQILLESFVKRITNACPSSILSLFTYFDTFKPNRCSIAIHSAMFPFPCKRSFP</sequence>
<dbReference type="EMBL" id="CBTN010000052">
    <property type="protein sequence ID" value="CDH58035.1"/>
    <property type="molecule type" value="Genomic_DNA"/>
</dbReference>
<comment type="caution">
    <text evidence="2">The sequence shown here is derived from an EMBL/GenBank/DDBJ whole genome shotgun (WGS) entry which is preliminary data.</text>
</comment>
<dbReference type="AlphaFoldDB" id="A0A068S7V6"/>
<protein>
    <submittedName>
        <fullName evidence="2">Uncharacterized protein</fullName>
    </submittedName>
</protein>
<dbReference type="VEuPathDB" id="FungiDB:LCOR_08916.1"/>
<gene>
    <name evidence="2" type="ORF">LCOR_08916.1</name>
</gene>
<keyword evidence="1" id="KW-0812">Transmembrane</keyword>
<keyword evidence="1" id="KW-1133">Transmembrane helix</keyword>
<organism evidence="2 3">
    <name type="scientific">Lichtheimia corymbifera JMRC:FSU:9682</name>
    <dbReference type="NCBI Taxonomy" id="1263082"/>
    <lineage>
        <taxon>Eukaryota</taxon>
        <taxon>Fungi</taxon>
        <taxon>Fungi incertae sedis</taxon>
        <taxon>Mucoromycota</taxon>
        <taxon>Mucoromycotina</taxon>
        <taxon>Mucoromycetes</taxon>
        <taxon>Mucorales</taxon>
        <taxon>Lichtheimiaceae</taxon>
        <taxon>Lichtheimia</taxon>
    </lineage>
</organism>
<dbReference type="Proteomes" id="UP000027586">
    <property type="component" value="Unassembled WGS sequence"/>
</dbReference>